<dbReference type="InterPro" id="IPR019400">
    <property type="entry name" value="Peptidase_C65_otubain"/>
</dbReference>
<dbReference type="Proteomes" id="UP000264840">
    <property type="component" value="Unplaced"/>
</dbReference>
<protein>
    <recommendedName>
        <fullName evidence="3">ubiquitinyl hydrolase 1</fullName>
        <ecNumber evidence="3">3.4.19.12</ecNumber>
    </recommendedName>
</protein>
<dbReference type="PROSITE" id="PS50802">
    <property type="entry name" value="OTU"/>
    <property type="match status" value="1"/>
</dbReference>
<organism evidence="9 10">
    <name type="scientific">Haplochromis burtoni</name>
    <name type="common">Burton's mouthbrooder</name>
    <name type="synonym">Chromis burtoni</name>
    <dbReference type="NCBI Taxonomy" id="8153"/>
    <lineage>
        <taxon>Eukaryota</taxon>
        <taxon>Metazoa</taxon>
        <taxon>Chordata</taxon>
        <taxon>Craniata</taxon>
        <taxon>Vertebrata</taxon>
        <taxon>Euteleostomi</taxon>
        <taxon>Actinopterygii</taxon>
        <taxon>Neopterygii</taxon>
        <taxon>Teleostei</taxon>
        <taxon>Neoteleostei</taxon>
        <taxon>Acanthomorphata</taxon>
        <taxon>Ovalentaria</taxon>
        <taxon>Cichlomorphae</taxon>
        <taxon>Cichliformes</taxon>
        <taxon>Cichlidae</taxon>
        <taxon>African cichlids</taxon>
        <taxon>Pseudocrenilabrinae</taxon>
        <taxon>Haplochromini</taxon>
        <taxon>Haplochromis</taxon>
    </lineage>
</organism>
<feature type="domain" description="OTU" evidence="8">
    <location>
        <begin position="60"/>
        <end position="248"/>
    </location>
</feature>
<evidence type="ECO:0000313" key="10">
    <source>
        <dbReference type="Proteomes" id="UP000264840"/>
    </source>
</evidence>
<evidence type="ECO:0000259" key="8">
    <source>
        <dbReference type="PROSITE" id="PS50802"/>
    </source>
</evidence>
<dbReference type="GO" id="GO:0005634">
    <property type="term" value="C:nucleus"/>
    <property type="evidence" value="ECO:0007669"/>
    <property type="project" value="TreeGrafter"/>
</dbReference>
<evidence type="ECO:0000256" key="5">
    <source>
        <dbReference type="ARBA" id="ARBA00022786"/>
    </source>
</evidence>
<evidence type="ECO:0000313" key="9">
    <source>
        <dbReference type="Ensembl" id="ENSHBUP00000019626.1"/>
    </source>
</evidence>
<accession>A0A3Q2W4D2</accession>
<name>A0A3Q2W4D2_HAPBU</name>
<dbReference type="GO" id="GO:0071108">
    <property type="term" value="P:protein K48-linked deubiquitination"/>
    <property type="evidence" value="ECO:0007669"/>
    <property type="project" value="TreeGrafter"/>
</dbReference>
<keyword evidence="6" id="KW-0378">Hydrolase</keyword>
<dbReference type="InterPro" id="IPR042467">
    <property type="entry name" value="Peptidase_C65_otubain_sub2"/>
</dbReference>
<dbReference type="GO" id="GO:0004843">
    <property type="term" value="F:cysteine-type deubiquitinase activity"/>
    <property type="evidence" value="ECO:0007669"/>
    <property type="project" value="UniProtKB-EC"/>
</dbReference>
<dbReference type="GO" id="GO:2000780">
    <property type="term" value="P:negative regulation of double-strand break repair"/>
    <property type="evidence" value="ECO:0007669"/>
    <property type="project" value="TreeGrafter"/>
</dbReference>
<comment type="similarity">
    <text evidence="2">Belongs to the peptidase C65 family.</text>
</comment>
<dbReference type="Pfam" id="PF10275">
    <property type="entry name" value="Peptidase_C65"/>
    <property type="match status" value="1"/>
</dbReference>
<keyword evidence="4" id="KW-0645">Protease</keyword>
<dbReference type="GO" id="GO:0043130">
    <property type="term" value="F:ubiquitin binding"/>
    <property type="evidence" value="ECO:0007669"/>
    <property type="project" value="TreeGrafter"/>
</dbReference>
<dbReference type="PANTHER" id="PTHR12931">
    <property type="entry name" value="UBIQUITIN THIOLESTERASE PROTEIN OTUB"/>
    <property type="match status" value="1"/>
</dbReference>
<proteinExistence type="inferred from homology"/>
<evidence type="ECO:0000256" key="4">
    <source>
        <dbReference type="ARBA" id="ARBA00022670"/>
    </source>
</evidence>
<sequence>MQRGHFFAVPCANAECQTASRLFRKRAEVDVVQVVTVTSHNDCRITGPVVLSQDLSSQFSAVRKVCGDGNCFYRAFCFAYLESVLHSARDLQRFKDKIIQGSAILVSAGFEEDFFRHHLDTVLQVVEQSQADVIALFRLFNEHTTSDSVVQYLRLLTSAHLQNNADFFRNFVEAPDLQVYCHEEVEAMAMECDHVDISALSQALDISIHIVSMEGDGQQLAHHIIPENGDPSLHLLYHTSHYDILYPRAQL</sequence>
<evidence type="ECO:0000256" key="6">
    <source>
        <dbReference type="ARBA" id="ARBA00022801"/>
    </source>
</evidence>
<keyword evidence="7" id="KW-0788">Thiol protease</keyword>
<dbReference type="InterPro" id="IPR003323">
    <property type="entry name" value="OTU_dom"/>
</dbReference>
<dbReference type="InterPro" id="IPR042468">
    <property type="entry name" value="Peptidase_C65_otubain_sub1"/>
</dbReference>
<dbReference type="Ensembl" id="ENSHBUT00000029029.1">
    <property type="protein sequence ID" value="ENSHBUP00000019626.1"/>
    <property type="gene ID" value="ENSHBUG00000021823.1"/>
</dbReference>
<dbReference type="InterPro" id="IPR038765">
    <property type="entry name" value="Papain-like_cys_pep_sf"/>
</dbReference>
<reference evidence="9" key="1">
    <citation type="submission" date="2025-08" db="UniProtKB">
        <authorList>
            <consortium name="Ensembl"/>
        </authorList>
    </citation>
    <scope>IDENTIFICATION</scope>
</reference>
<dbReference type="Gene3D" id="1.20.1300.20">
    <property type="entry name" value="Peptidase C65 Otubain, subdomain 2"/>
    <property type="match status" value="1"/>
</dbReference>
<dbReference type="AlphaFoldDB" id="A0A3Q2W4D2"/>
<keyword evidence="10" id="KW-1185">Reference proteome</keyword>
<dbReference type="PANTHER" id="PTHR12931:SF32">
    <property type="entry name" value="UBIQUITIN THIOESTERASE"/>
    <property type="match status" value="1"/>
</dbReference>
<evidence type="ECO:0000256" key="7">
    <source>
        <dbReference type="ARBA" id="ARBA00022807"/>
    </source>
</evidence>
<dbReference type="EC" id="3.4.19.12" evidence="3"/>
<dbReference type="STRING" id="8153.ENSHBUP00000019626"/>
<dbReference type="SUPFAM" id="SSF54001">
    <property type="entry name" value="Cysteine proteinases"/>
    <property type="match status" value="1"/>
</dbReference>
<evidence type="ECO:0000256" key="2">
    <source>
        <dbReference type="ARBA" id="ARBA00006579"/>
    </source>
</evidence>
<evidence type="ECO:0000256" key="3">
    <source>
        <dbReference type="ARBA" id="ARBA00012759"/>
    </source>
</evidence>
<keyword evidence="5" id="KW-0833">Ubl conjugation pathway</keyword>
<reference evidence="9" key="2">
    <citation type="submission" date="2025-09" db="UniProtKB">
        <authorList>
            <consortium name="Ensembl"/>
        </authorList>
    </citation>
    <scope>IDENTIFICATION</scope>
</reference>
<dbReference type="GeneTree" id="ENSGT00390000006979"/>
<dbReference type="GO" id="GO:0006508">
    <property type="term" value="P:proteolysis"/>
    <property type="evidence" value="ECO:0007669"/>
    <property type="project" value="UniProtKB-KW"/>
</dbReference>
<dbReference type="Gene3D" id="3.30.200.60">
    <property type="entry name" value="Peptidase C65 Otubain, subdomain 1"/>
    <property type="match status" value="1"/>
</dbReference>
<comment type="catalytic activity">
    <reaction evidence="1">
        <text>Thiol-dependent hydrolysis of ester, thioester, amide, peptide and isopeptide bonds formed by the C-terminal Gly of ubiquitin (a 76-residue protein attached to proteins as an intracellular targeting signal).</text>
        <dbReference type="EC" id="3.4.19.12"/>
    </reaction>
</comment>
<dbReference type="FunFam" id="1.20.1300.20:FF:000001">
    <property type="entry name" value="Ubiquitin thioesterase OTUB1"/>
    <property type="match status" value="1"/>
</dbReference>
<evidence type="ECO:0000256" key="1">
    <source>
        <dbReference type="ARBA" id="ARBA00000707"/>
    </source>
</evidence>